<proteinExistence type="predicted"/>
<dbReference type="Pfam" id="PF09992">
    <property type="entry name" value="NAGPA"/>
    <property type="match status" value="1"/>
</dbReference>
<evidence type="ECO:0000259" key="1">
    <source>
        <dbReference type="Pfam" id="PF09992"/>
    </source>
</evidence>
<comment type="caution">
    <text evidence="2">The sequence shown here is derived from an EMBL/GenBank/DDBJ whole genome shotgun (WGS) entry which is preliminary data.</text>
</comment>
<dbReference type="InterPro" id="IPR018711">
    <property type="entry name" value="NAGPA"/>
</dbReference>
<name>A0A644V1H5_9ZZZZ</name>
<feature type="domain" description="Phosphodiester glycosidase" evidence="1">
    <location>
        <begin position="133"/>
        <end position="316"/>
    </location>
</feature>
<gene>
    <name evidence="2" type="ORF">SDC9_30977</name>
</gene>
<protein>
    <recommendedName>
        <fullName evidence="1">Phosphodiester glycosidase domain-containing protein</fullName>
    </recommendedName>
</protein>
<dbReference type="PANTHER" id="PTHR40446:SF2">
    <property type="entry name" value="N-ACETYLGLUCOSAMINE-1-PHOSPHODIESTER ALPHA-N-ACETYLGLUCOSAMINIDASE"/>
    <property type="match status" value="1"/>
</dbReference>
<dbReference type="AlphaFoldDB" id="A0A644V1H5"/>
<sequence length="321" mass="35888">MKKMKKTIQYFIPAIFIILISLLNHGCENTEDNIKPVYQPRTTLGKTLLEYSDAVARVFSDTSFTIAPGVEETDIHFLKMNGLTTHAYIIKIDMKTPGLKVKVAMPYDQNTSKNFVKQTLTEMAVYADRPHHRVVAMINADFWDVGNMDLRGPLHRNGVILKNYFIYKASLPQQALSFAAITNDNKPLIADSIAYNGMKNNLKEVTGGGAIVLREGQVASLPATWTQVDPRTVWGYTNDDVLYFYVVDGRSALYSNGMTYKELGSIMKALGCSYAVNFDGGGSTQMMIRHPEANVFQIRNRPSDGNQRAVINGWMVVVDEP</sequence>
<organism evidence="2">
    <name type="scientific">bioreactor metagenome</name>
    <dbReference type="NCBI Taxonomy" id="1076179"/>
    <lineage>
        <taxon>unclassified sequences</taxon>
        <taxon>metagenomes</taxon>
        <taxon>ecological metagenomes</taxon>
    </lineage>
</organism>
<dbReference type="PANTHER" id="PTHR40446">
    <property type="entry name" value="N-ACETYLGLUCOSAMINE-1-PHOSPHODIESTER ALPHA-N-ACETYLGLUCOSAMINIDASE"/>
    <property type="match status" value="1"/>
</dbReference>
<accession>A0A644V1H5</accession>
<dbReference type="EMBL" id="VSSQ01000198">
    <property type="protein sequence ID" value="MPL85011.1"/>
    <property type="molecule type" value="Genomic_DNA"/>
</dbReference>
<evidence type="ECO:0000313" key="2">
    <source>
        <dbReference type="EMBL" id="MPL85011.1"/>
    </source>
</evidence>
<reference evidence="2" key="1">
    <citation type="submission" date="2019-08" db="EMBL/GenBank/DDBJ databases">
        <authorList>
            <person name="Kucharzyk K."/>
            <person name="Murdoch R.W."/>
            <person name="Higgins S."/>
            <person name="Loffler F."/>
        </authorList>
    </citation>
    <scope>NUCLEOTIDE SEQUENCE</scope>
</reference>